<keyword evidence="2" id="KW-1185">Reference proteome</keyword>
<proteinExistence type="predicted"/>
<evidence type="ECO:0000313" key="2">
    <source>
        <dbReference type="Proteomes" id="UP000315471"/>
    </source>
</evidence>
<dbReference type="Proteomes" id="UP000315471">
    <property type="component" value="Unassembled WGS sequence"/>
</dbReference>
<accession>A0A5C6D9R9</accession>
<organism evidence="1 2">
    <name type="scientific">Novipirellula aureliae</name>
    <dbReference type="NCBI Taxonomy" id="2527966"/>
    <lineage>
        <taxon>Bacteria</taxon>
        <taxon>Pseudomonadati</taxon>
        <taxon>Planctomycetota</taxon>
        <taxon>Planctomycetia</taxon>
        <taxon>Pirellulales</taxon>
        <taxon>Pirellulaceae</taxon>
        <taxon>Novipirellula</taxon>
    </lineage>
</organism>
<gene>
    <name evidence="1" type="ORF">Q31b_57190</name>
</gene>
<dbReference type="AlphaFoldDB" id="A0A5C6D9R9"/>
<evidence type="ECO:0000313" key="1">
    <source>
        <dbReference type="EMBL" id="TWU33662.1"/>
    </source>
</evidence>
<dbReference type="EMBL" id="SJPY01000013">
    <property type="protein sequence ID" value="TWU33662.1"/>
    <property type="molecule type" value="Genomic_DNA"/>
</dbReference>
<protein>
    <submittedName>
        <fullName evidence="1">Uncharacterized protein</fullName>
    </submittedName>
</protein>
<sequence length="101" mass="11646">MGISLFTPAVDLELWGALAGFADSTGFTEFNPSPVTLVTKISSQEHQKLGLKFVYTAWSRPQIRWLYPRAQYYRAVRRRLHAQFRSLIRVALRRQSVSEFG</sequence>
<name>A0A5C6D9R9_9BACT</name>
<comment type="caution">
    <text evidence="1">The sequence shown here is derived from an EMBL/GenBank/DDBJ whole genome shotgun (WGS) entry which is preliminary data.</text>
</comment>
<reference evidence="1 2" key="1">
    <citation type="submission" date="2019-02" db="EMBL/GenBank/DDBJ databases">
        <title>Deep-cultivation of Planctomycetes and their phenomic and genomic characterization uncovers novel biology.</title>
        <authorList>
            <person name="Wiegand S."/>
            <person name="Jogler M."/>
            <person name="Boedeker C."/>
            <person name="Pinto D."/>
            <person name="Vollmers J."/>
            <person name="Rivas-Marin E."/>
            <person name="Kohn T."/>
            <person name="Peeters S.H."/>
            <person name="Heuer A."/>
            <person name="Rast P."/>
            <person name="Oberbeckmann S."/>
            <person name="Bunk B."/>
            <person name="Jeske O."/>
            <person name="Meyerdierks A."/>
            <person name="Storesund J.E."/>
            <person name="Kallscheuer N."/>
            <person name="Luecker S."/>
            <person name="Lage O.M."/>
            <person name="Pohl T."/>
            <person name="Merkel B.J."/>
            <person name="Hornburger P."/>
            <person name="Mueller R.-W."/>
            <person name="Bruemmer F."/>
            <person name="Labrenz M."/>
            <person name="Spormann A.M."/>
            <person name="Op Den Camp H."/>
            <person name="Overmann J."/>
            <person name="Amann R."/>
            <person name="Jetten M.S.M."/>
            <person name="Mascher T."/>
            <person name="Medema M.H."/>
            <person name="Devos D.P."/>
            <person name="Kaster A.-K."/>
            <person name="Ovreas L."/>
            <person name="Rohde M."/>
            <person name="Galperin M.Y."/>
            <person name="Jogler C."/>
        </authorList>
    </citation>
    <scope>NUCLEOTIDE SEQUENCE [LARGE SCALE GENOMIC DNA]</scope>
    <source>
        <strain evidence="1 2">Q31b</strain>
    </source>
</reference>